<reference evidence="1 2" key="1">
    <citation type="submission" date="2016-03" db="EMBL/GenBank/DDBJ databases">
        <title>EvidentialGene: Evidence-directed Construction of Genes on Genomes.</title>
        <authorList>
            <person name="Gilbert D.G."/>
            <person name="Choi J.-H."/>
            <person name="Mockaitis K."/>
            <person name="Colbourne J."/>
            <person name="Pfrender M."/>
        </authorList>
    </citation>
    <scope>NUCLEOTIDE SEQUENCE [LARGE SCALE GENOMIC DNA]</scope>
    <source>
        <strain evidence="1 2">Xinb3</strain>
        <tissue evidence="1">Complete organism</tissue>
    </source>
</reference>
<name>A0A164N741_9CRUS</name>
<proteinExistence type="predicted"/>
<feature type="non-terminal residue" evidence="1">
    <location>
        <position position="1"/>
    </location>
</feature>
<accession>A0A164N741</accession>
<evidence type="ECO:0000313" key="2">
    <source>
        <dbReference type="Proteomes" id="UP000076858"/>
    </source>
</evidence>
<protein>
    <submittedName>
        <fullName evidence="1">Putative Female sterile M3</fullName>
    </submittedName>
</protein>
<comment type="caution">
    <text evidence="1">The sequence shown here is derived from an EMBL/GenBank/DDBJ whole genome shotgun (WGS) entry which is preliminary data.</text>
</comment>
<gene>
    <name evidence="1" type="ORF">APZ42_031039</name>
</gene>
<dbReference type="Proteomes" id="UP000076858">
    <property type="component" value="Unassembled WGS sequence"/>
</dbReference>
<dbReference type="OrthoDB" id="7936313at2759"/>
<organism evidence="1 2">
    <name type="scientific">Daphnia magna</name>
    <dbReference type="NCBI Taxonomy" id="35525"/>
    <lineage>
        <taxon>Eukaryota</taxon>
        <taxon>Metazoa</taxon>
        <taxon>Ecdysozoa</taxon>
        <taxon>Arthropoda</taxon>
        <taxon>Crustacea</taxon>
        <taxon>Branchiopoda</taxon>
        <taxon>Diplostraca</taxon>
        <taxon>Cladocera</taxon>
        <taxon>Anomopoda</taxon>
        <taxon>Daphniidae</taxon>
        <taxon>Daphnia</taxon>
    </lineage>
</organism>
<dbReference type="AlphaFoldDB" id="A0A164N741"/>
<evidence type="ECO:0000313" key="1">
    <source>
        <dbReference type="EMBL" id="KZS05702.1"/>
    </source>
</evidence>
<dbReference type="EMBL" id="LRGB01002865">
    <property type="protein sequence ID" value="KZS05702.1"/>
    <property type="molecule type" value="Genomic_DNA"/>
</dbReference>
<sequence length="81" mass="9282">AWSEKLILHKSEKEQNFTGSVRIVGPVLVVESFRNDWINGINVSVFPGVLVDKNAHQIEIVSCTFCLKKRKWIFLKKLMAP</sequence>
<keyword evidence="2" id="KW-1185">Reference proteome</keyword>